<sequence length="451" mass="48731">MRVNLLLLATCMLPAWAADETETTNIKSLLTLDGTVTSLNDPQTRTGDYISYTSTRTLPTNHGGMVTGSAASLMGSESAVVTASASENATSTSDSMTVLTGGQTKLVGNNTVNATTSASGTPSPSPVVNTQPCNGWPEFCARNYTNITMVAAHNSPFVQKGSVAANQELDVEAQLNDGVRMLQFQTHITNNTVYLCHTSCDLLNAGTLEDYLTIVTKWMRAHPYDVVTFLIGNYDYAAPGNFTGIIEKTGLMDLVYTPPKVPMAMHDWPTLSSMILSGKRAVMFLDYQANQTAYPWLMDEFSHMWETPFSPTDPSFPCTVQRPPGLNPHDINQRMYMANHNLNLNLDVANINLLIPNTALLNVTNGVEGAGSLGAMAENCTTKWNRPPNFLLVDYYNYGSFNGSVFEVAAQMNNVTYDRKCCGAASAGSSVRPQSLGALMMVVAGILMSMG</sequence>
<dbReference type="Proteomes" id="UP001194746">
    <property type="component" value="Unassembled WGS sequence"/>
</dbReference>
<evidence type="ECO:0000256" key="1">
    <source>
        <dbReference type="SAM" id="SignalP"/>
    </source>
</evidence>
<dbReference type="GO" id="GO:0006629">
    <property type="term" value="P:lipid metabolic process"/>
    <property type="evidence" value="ECO:0007669"/>
    <property type="project" value="InterPro"/>
</dbReference>
<dbReference type="SUPFAM" id="SSF51695">
    <property type="entry name" value="PLC-like phosphodiesterases"/>
    <property type="match status" value="1"/>
</dbReference>
<accession>A0AAD4CGP0</accession>
<protein>
    <recommendedName>
        <fullName evidence="4">PLC-like phosphodiesterase</fullName>
    </recommendedName>
</protein>
<dbReference type="EMBL" id="VCAU01000083">
    <property type="protein sequence ID" value="KAF9886125.1"/>
    <property type="molecule type" value="Genomic_DNA"/>
</dbReference>
<reference evidence="2" key="2">
    <citation type="submission" date="2020-02" db="EMBL/GenBank/DDBJ databases">
        <authorList>
            <person name="Gilchrist C.L.M."/>
            <person name="Chooi Y.-H."/>
        </authorList>
    </citation>
    <scope>NUCLEOTIDE SEQUENCE</scope>
    <source>
        <strain evidence="2">MST-FP2251</strain>
    </source>
</reference>
<feature type="chain" id="PRO_5042162212" description="PLC-like phosphodiesterase" evidence="1">
    <location>
        <begin position="18"/>
        <end position="451"/>
    </location>
</feature>
<dbReference type="Pfam" id="PF26146">
    <property type="entry name" value="PI-PLC_X"/>
    <property type="match status" value="1"/>
</dbReference>
<gene>
    <name evidence="2" type="ORF">FE257_012060</name>
</gene>
<keyword evidence="3" id="KW-1185">Reference proteome</keyword>
<dbReference type="CDD" id="cd08588">
    <property type="entry name" value="PI-PLCc_At5g67130_like"/>
    <property type="match status" value="1"/>
</dbReference>
<dbReference type="GO" id="GO:0008081">
    <property type="term" value="F:phosphoric diester hydrolase activity"/>
    <property type="evidence" value="ECO:0007669"/>
    <property type="project" value="InterPro"/>
</dbReference>
<evidence type="ECO:0008006" key="4">
    <source>
        <dbReference type="Google" id="ProtNLM"/>
    </source>
</evidence>
<comment type="caution">
    <text evidence="2">The sequence shown here is derived from an EMBL/GenBank/DDBJ whole genome shotgun (WGS) entry which is preliminary data.</text>
</comment>
<dbReference type="Gene3D" id="3.20.20.190">
    <property type="entry name" value="Phosphatidylinositol (PI) phosphodiesterase"/>
    <property type="match status" value="1"/>
</dbReference>
<dbReference type="PANTHER" id="PTHR13593:SF140">
    <property type="entry name" value="PLC-LIKE PHOSPHODIESTERASE"/>
    <property type="match status" value="1"/>
</dbReference>
<evidence type="ECO:0000313" key="3">
    <source>
        <dbReference type="Proteomes" id="UP001194746"/>
    </source>
</evidence>
<dbReference type="InterPro" id="IPR017946">
    <property type="entry name" value="PLC-like_Pdiesterase_TIM-brl"/>
</dbReference>
<feature type="signal peptide" evidence="1">
    <location>
        <begin position="1"/>
        <end position="17"/>
    </location>
</feature>
<organism evidence="2 3">
    <name type="scientific">Aspergillus nanangensis</name>
    <dbReference type="NCBI Taxonomy" id="2582783"/>
    <lineage>
        <taxon>Eukaryota</taxon>
        <taxon>Fungi</taxon>
        <taxon>Dikarya</taxon>
        <taxon>Ascomycota</taxon>
        <taxon>Pezizomycotina</taxon>
        <taxon>Eurotiomycetes</taxon>
        <taxon>Eurotiomycetidae</taxon>
        <taxon>Eurotiales</taxon>
        <taxon>Aspergillaceae</taxon>
        <taxon>Aspergillus</taxon>
        <taxon>Aspergillus subgen. Circumdati</taxon>
    </lineage>
</organism>
<dbReference type="AlphaFoldDB" id="A0AAD4CGP0"/>
<dbReference type="InterPro" id="IPR051057">
    <property type="entry name" value="PI-PLC_domain"/>
</dbReference>
<proteinExistence type="predicted"/>
<name>A0AAD4CGP0_ASPNN</name>
<dbReference type="PANTHER" id="PTHR13593">
    <property type="match status" value="1"/>
</dbReference>
<keyword evidence="1" id="KW-0732">Signal</keyword>
<reference evidence="2" key="1">
    <citation type="journal article" date="2019" name="Beilstein J. Org. Chem.">
        <title>Nanangenines: drimane sesquiterpenoids as the dominant metabolite cohort of a novel Australian fungus, Aspergillus nanangensis.</title>
        <authorList>
            <person name="Lacey H.J."/>
            <person name="Gilchrist C.L.M."/>
            <person name="Crombie A."/>
            <person name="Kalaitzis J.A."/>
            <person name="Vuong D."/>
            <person name="Rutledge P.J."/>
            <person name="Turner P."/>
            <person name="Pitt J.I."/>
            <person name="Lacey E."/>
            <person name="Chooi Y.H."/>
            <person name="Piggott A.M."/>
        </authorList>
    </citation>
    <scope>NUCLEOTIDE SEQUENCE</scope>
    <source>
        <strain evidence="2">MST-FP2251</strain>
    </source>
</reference>
<evidence type="ECO:0000313" key="2">
    <source>
        <dbReference type="EMBL" id="KAF9886125.1"/>
    </source>
</evidence>